<dbReference type="PANTHER" id="PTHR30087">
    <property type="entry name" value="INNER MEMBRANE PROTEIN"/>
    <property type="match status" value="1"/>
</dbReference>
<dbReference type="InterPro" id="IPR007553">
    <property type="entry name" value="2-thiour_desulf"/>
</dbReference>
<name>A0A424YEL0_9FIRM</name>
<gene>
    <name evidence="1" type="ORF">D5R97_05185</name>
</gene>
<comment type="caution">
    <text evidence="1">The sequence shown here is derived from an EMBL/GenBank/DDBJ whole genome shotgun (WGS) entry which is preliminary data.</text>
</comment>
<sequence>MMLVSACLLGINCKYNGKNNRNPDVLELSKEVQLIPVCPEQLGGLSTPRDKAEVEGGDGREVLEGKARVISEKGKEVTSCFVKGASETLRIAQLLGVKEALLKARSPSCGTSYIYDGSFTGNLKEGQGVTAALLKKNGFRVLSEEEL</sequence>
<protein>
    <submittedName>
        <fullName evidence="1">DUF523 domain-containing protein</fullName>
    </submittedName>
</protein>
<accession>A0A424YEL0</accession>
<dbReference type="Pfam" id="PF04463">
    <property type="entry name" value="2-thiour_desulf"/>
    <property type="match status" value="1"/>
</dbReference>
<organism evidence="1 2">
    <name type="scientific">Candidatus Syntrophonatronum acetioxidans</name>
    <dbReference type="NCBI Taxonomy" id="1795816"/>
    <lineage>
        <taxon>Bacteria</taxon>
        <taxon>Bacillati</taxon>
        <taxon>Bacillota</taxon>
        <taxon>Clostridia</taxon>
        <taxon>Eubacteriales</taxon>
        <taxon>Syntrophomonadaceae</taxon>
        <taxon>Candidatus Syntrophonatronum</taxon>
    </lineage>
</organism>
<evidence type="ECO:0000313" key="2">
    <source>
        <dbReference type="Proteomes" id="UP000285138"/>
    </source>
</evidence>
<dbReference type="EMBL" id="QZAA01000132">
    <property type="protein sequence ID" value="RQD75993.1"/>
    <property type="molecule type" value="Genomic_DNA"/>
</dbReference>
<reference evidence="1 2" key="1">
    <citation type="submission" date="2018-08" db="EMBL/GenBank/DDBJ databases">
        <title>The metabolism and importance of syntrophic acetate oxidation coupled to methane or sulfide production in haloalkaline environments.</title>
        <authorList>
            <person name="Timmers P.H.A."/>
            <person name="Vavourakis C.D."/>
            <person name="Sorokin D.Y."/>
            <person name="Sinninghe Damste J.S."/>
            <person name="Muyzer G."/>
            <person name="Stams A.J.M."/>
            <person name="Plugge C.M."/>
        </authorList>
    </citation>
    <scope>NUCLEOTIDE SEQUENCE [LARGE SCALE GENOMIC DNA]</scope>
    <source>
        <strain evidence="1">MSAO_Bac1</strain>
    </source>
</reference>
<proteinExistence type="predicted"/>
<evidence type="ECO:0000313" key="1">
    <source>
        <dbReference type="EMBL" id="RQD75993.1"/>
    </source>
</evidence>
<dbReference type="PANTHER" id="PTHR30087:SF1">
    <property type="entry name" value="HYPOTHETICAL CYTOSOLIC PROTEIN"/>
    <property type="match status" value="1"/>
</dbReference>
<dbReference type="Proteomes" id="UP000285138">
    <property type="component" value="Unassembled WGS sequence"/>
</dbReference>
<dbReference type="AlphaFoldDB" id="A0A424YEL0"/>